<dbReference type="EMBL" id="AYCK01029446">
    <property type="status" value="NOT_ANNOTATED_CDS"/>
    <property type="molecule type" value="Genomic_DNA"/>
</dbReference>
<dbReference type="OMA" id="EICIHIM"/>
<dbReference type="InterPro" id="IPR000010">
    <property type="entry name" value="Cystatin_dom"/>
</dbReference>
<reference evidence="11" key="1">
    <citation type="submission" date="2013-10" db="EMBL/GenBank/DDBJ databases">
        <authorList>
            <person name="Schartl M."/>
            <person name="Warren W."/>
        </authorList>
    </citation>
    <scope>NUCLEOTIDE SEQUENCE [LARGE SCALE GENOMIC DNA]</scope>
    <source>
        <strain evidence="11">female</strain>
    </source>
</reference>
<dbReference type="GeneTree" id="ENSGT01030000238088"/>
<dbReference type="STRING" id="48698.ENSPFOP00000026293"/>
<accession>A0A096M4F2</accession>
<sequence length="103" mass="11977">MSEGNMLGAWSETKPAGGDFTMLTSWLRYISEETTKRKFNEFKPIEYKEQLVHGKNYVIKVQVGENDYVLLQVFQSFPLGNKVETKFEGVQDDHKRDDPLKPF</sequence>
<dbReference type="Proteomes" id="UP000028760">
    <property type="component" value="Unassembled WGS sequence"/>
</dbReference>
<feature type="domain" description="Cystatin" evidence="9">
    <location>
        <begin position="33"/>
        <end position="95"/>
    </location>
</feature>
<dbReference type="GO" id="GO:0004869">
    <property type="term" value="F:cysteine-type endopeptidase inhibitor activity"/>
    <property type="evidence" value="ECO:0007669"/>
    <property type="project" value="UniProtKB-KW"/>
</dbReference>
<dbReference type="InterPro" id="IPR046350">
    <property type="entry name" value="Cystatin_sf"/>
</dbReference>
<evidence type="ECO:0000313" key="10">
    <source>
        <dbReference type="Ensembl" id="ENSPFOP00000026293.1"/>
    </source>
</evidence>
<keyword evidence="5" id="KW-0789">Thiol protease inhibitor</keyword>
<dbReference type="Gene3D" id="3.10.450.10">
    <property type="match status" value="1"/>
</dbReference>
<dbReference type="GO" id="GO:0002376">
    <property type="term" value="P:immune system process"/>
    <property type="evidence" value="ECO:0007669"/>
    <property type="project" value="UniProtKB-KW"/>
</dbReference>
<evidence type="ECO:0000313" key="11">
    <source>
        <dbReference type="Proteomes" id="UP000028760"/>
    </source>
</evidence>
<reference evidence="10" key="3">
    <citation type="submission" date="2025-09" db="UniProtKB">
        <authorList>
            <consortium name="Ensembl"/>
        </authorList>
    </citation>
    <scope>IDENTIFICATION</scope>
</reference>
<evidence type="ECO:0000256" key="6">
    <source>
        <dbReference type="ARBA" id="ARBA00022859"/>
    </source>
</evidence>
<dbReference type="Pfam" id="PF00031">
    <property type="entry name" value="Cystatin"/>
    <property type="match status" value="1"/>
</dbReference>
<keyword evidence="6" id="KW-0391">Immunity</keyword>
<comment type="subcellular location">
    <subcellularLocation>
        <location evidence="1">Cytoplasm</location>
    </subcellularLocation>
</comment>
<evidence type="ECO:0000256" key="7">
    <source>
        <dbReference type="ARBA" id="ARBA00040677"/>
    </source>
</evidence>
<dbReference type="SUPFAM" id="SSF54403">
    <property type="entry name" value="Cystatin/monellin"/>
    <property type="match status" value="1"/>
</dbReference>
<dbReference type="GO" id="GO:0071220">
    <property type="term" value="P:cellular response to bacterial lipoprotein"/>
    <property type="evidence" value="ECO:0007669"/>
    <property type="project" value="UniProtKB-ARBA"/>
</dbReference>
<dbReference type="FunFam" id="3.10.450.10:FF:000001">
    <property type="entry name" value="Cystatin-A"/>
    <property type="match status" value="1"/>
</dbReference>
<keyword evidence="4" id="KW-0646">Protease inhibitor</keyword>
<evidence type="ECO:0000256" key="4">
    <source>
        <dbReference type="ARBA" id="ARBA00022690"/>
    </source>
</evidence>
<dbReference type="Ensembl" id="ENSPFOT00000026707.1">
    <property type="protein sequence ID" value="ENSPFOP00000026293.1"/>
    <property type="gene ID" value="ENSPFOG00000022382.1"/>
</dbReference>
<organism evidence="10 11">
    <name type="scientific">Poecilia formosa</name>
    <name type="common">Amazon molly</name>
    <name type="synonym">Limia formosa</name>
    <dbReference type="NCBI Taxonomy" id="48698"/>
    <lineage>
        <taxon>Eukaryota</taxon>
        <taxon>Metazoa</taxon>
        <taxon>Chordata</taxon>
        <taxon>Craniata</taxon>
        <taxon>Vertebrata</taxon>
        <taxon>Euteleostomi</taxon>
        <taxon>Actinopterygii</taxon>
        <taxon>Neopterygii</taxon>
        <taxon>Teleostei</taxon>
        <taxon>Neoteleostei</taxon>
        <taxon>Acanthomorphata</taxon>
        <taxon>Ovalentaria</taxon>
        <taxon>Atherinomorphae</taxon>
        <taxon>Cyprinodontiformes</taxon>
        <taxon>Poeciliidae</taxon>
        <taxon>Poeciliinae</taxon>
        <taxon>Poecilia</taxon>
    </lineage>
</organism>
<dbReference type="GO" id="GO:0005829">
    <property type="term" value="C:cytosol"/>
    <property type="evidence" value="ECO:0007669"/>
    <property type="project" value="TreeGrafter"/>
</dbReference>
<evidence type="ECO:0000256" key="1">
    <source>
        <dbReference type="ARBA" id="ARBA00004496"/>
    </source>
</evidence>
<protein>
    <recommendedName>
        <fullName evidence="7">Cystatin-B</fullName>
    </recommendedName>
    <alternativeName>
        <fullName evidence="8">Stefin-B</fullName>
    </alternativeName>
</protein>
<comment type="similarity">
    <text evidence="2">Belongs to the cystatin family.</text>
</comment>
<evidence type="ECO:0000256" key="5">
    <source>
        <dbReference type="ARBA" id="ARBA00022704"/>
    </source>
</evidence>
<dbReference type="InterPro" id="IPR001713">
    <property type="entry name" value="Prot_inh_stefin"/>
</dbReference>
<evidence type="ECO:0000256" key="2">
    <source>
        <dbReference type="ARBA" id="ARBA00009403"/>
    </source>
</evidence>
<dbReference type="AlphaFoldDB" id="A0A096M4F2"/>
<evidence type="ECO:0000256" key="8">
    <source>
        <dbReference type="ARBA" id="ARBA00041437"/>
    </source>
</evidence>
<proteinExistence type="inferred from homology"/>
<dbReference type="PANTHER" id="PTHR11414">
    <property type="entry name" value="CYSTATIN FAMILY MEMBER"/>
    <property type="match status" value="1"/>
</dbReference>
<name>A0A096M4F2_POEFO</name>
<dbReference type="PRINTS" id="PR00295">
    <property type="entry name" value="STEFINA"/>
</dbReference>
<dbReference type="PANTHER" id="PTHR11414:SF21">
    <property type="entry name" value="CYSTATIN 14A, TANDEM DUPLICATE 1-RELATED"/>
    <property type="match status" value="1"/>
</dbReference>
<evidence type="ECO:0000256" key="3">
    <source>
        <dbReference type="ARBA" id="ARBA00022490"/>
    </source>
</evidence>
<evidence type="ECO:0000259" key="9">
    <source>
        <dbReference type="Pfam" id="PF00031"/>
    </source>
</evidence>
<keyword evidence="3" id="KW-0963">Cytoplasm</keyword>
<keyword evidence="11" id="KW-1185">Reference proteome</keyword>
<reference evidence="10" key="2">
    <citation type="submission" date="2025-08" db="UniProtKB">
        <authorList>
            <consortium name="Ensembl"/>
        </authorList>
    </citation>
    <scope>IDENTIFICATION</scope>
</reference>